<dbReference type="EMBL" id="CP012850">
    <property type="protein sequence ID" value="ALI34563.1"/>
    <property type="molecule type" value="Genomic_DNA"/>
</dbReference>
<organism evidence="1 2">
    <name type="scientific">Candidatus Nitrosocosmicus oleophilus</name>
    <dbReference type="NCBI Taxonomy" id="1353260"/>
    <lineage>
        <taxon>Archaea</taxon>
        <taxon>Nitrososphaerota</taxon>
        <taxon>Nitrososphaeria</taxon>
        <taxon>Nitrososphaerales</taxon>
        <taxon>Nitrososphaeraceae</taxon>
        <taxon>Candidatus Nitrosocosmicus</taxon>
    </lineage>
</organism>
<dbReference type="AlphaFoldDB" id="A0A654LW62"/>
<sequence length="55" mass="6531">MDLLTYGTKYGRVDLLQKSYNFVKHILENLYTIRIFNPKLNLQNRNKIKSEGKSL</sequence>
<name>A0A654LW62_9ARCH</name>
<keyword evidence="2" id="KW-1185">Reference proteome</keyword>
<gene>
    <name evidence="1" type="ORF">NMY3_00349</name>
</gene>
<dbReference type="KEGG" id="taa:NMY3_00349"/>
<accession>A0A654LW62</accession>
<evidence type="ECO:0000313" key="1">
    <source>
        <dbReference type="EMBL" id="ALI34563.1"/>
    </source>
</evidence>
<dbReference type="Proteomes" id="UP000058925">
    <property type="component" value="Chromosome"/>
</dbReference>
<protein>
    <submittedName>
        <fullName evidence="1">Uncharacterized protein</fullName>
    </submittedName>
</protein>
<reference evidence="2" key="1">
    <citation type="submission" date="2015-10" db="EMBL/GenBank/DDBJ databases">
        <title>Niche specialization of a soil ammonia-oxidizing archaeon, Candidatus Nitrosocosmicus oleophilus.</title>
        <authorList>
            <person name="Jung M.-Y."/>
            <person name="Rhee S.-K."/>
        </authorList>
    </citation>
    <scope>NUCLEOTIDE SEQUENCE [LARGE SCALE GENOMIC DNA]</scope>
    <source>
        <strain evidence="2">MY3</strain>
    </source>
</reference>
<evidence type="ECO:0000313" key="2">
    <source>
        <dbReference type="Proteomes" id="UP000058925"/>
    </source>
</evidence>
<proteinExistence type="predicted"/>